<dbReference type="Pfam" id="PF06452">
    <property type="entry name" value="CBM9_1"/>
    <property type="match status" value="1"/>
</dbReference>
<dbReference type="PANTHER" id="PTHR35532:SF5">
    <property type="entry name" value="CARBOHYDRATE-BINDING DOMAIN-CONTAINING PROTEIN"/>
    <property type="match status" value="1"/>
</dbReference>
<keyword evidence="3" id="KW-1185">Reference proteome</keyword>
<evidence type="ECO:0000313" key="2">
    <source>
        <dbReference type="EMBL" id="KZS38581.1"/>
    </source>
</evidence>
<dbReference type="EMBL" id="LQRT01000046">
    <property type="protein sequence ID" value="KZS38581.1"/>
    <property type="molecule type" value="Genomic_DNA"/>
</dbReference>
<comment type="caution">
    <text evidence="2">The sequence shown here is derived from an EMBL/GenBank/DDBJ whole genome shotgun (WGS) entry which is preliminary data.</text>
</comment>
<dbReference type="AlphaFoldDB" id="A0A162XE70"/>
<evidence type="ECO:0000313" key="3">
    <source>
        <dbReference type="Proteomes" id="UP000076715"/>
    </source>
</evidence>
<dbReference type="InterPro" id="IPR010502">
    <property type="entry name" value="Carb-bd_dom_fam9"/>
</dbReference>
<dbReference type="OrthoDB" id="9786766at2"/>
<dbReference type="GO" id="GO:0030246">
    <property type="term" value="F:carbohydrate binding"/>
    <property type="evidence" value="ECO:0007669"/>
    <property type="project" value="InterPro"/>
</dbReference>
<feature type="domain" description="Carbohydrate-binding" evidence="1">
    <location>
        <begin position="55"/>
        <end position="206"/>
    </location>
</feature>
<sequence length="370" mass="43960">MIEIRNSILKYIINHKGFYVLFLFFIGIPGHSQNTIKNLSPKSYIAYQTSEKITIDGVASEESWEKSKSTDLFIDIEGTKIPKYETSVKMLWDHEFVYFFAAIKEPHVWGDLKKRDTIVFYNNDFEIFIDPDNDTHNYYEFEVNALNTLWDLFITKPYREGTPVLNDWDANGFKSAVKINGTLNNAKDIDKGWAIEIAIPFKAFKTSYYQNNIPKDIFWRVNFSRVNWDFEIHNNKYYRKKDQKGKFESEYNWVWSPMGVINMHRPEDWGYVYFSSKKVGELDVFEIPKDEKVKQLLYQLYRKQKVFFKNNNRWATSFNELGQNDVRIEDKKVLRTIENHQTGFNITIASPFTERLFIIKEDGKIITKED</sequence>
<name>A0A162XE70_9FLAO</name>
<organism evidence="2 3">
    <name type="scientific">Aquimarina aggregata</name>
    <dbReference type="NCBI Taxonomy" id="1642818"/>
    <lineage>
        <taxon>Bacteria</taxon>
        <taxon>Pseudomonadati</taxon>
        <taxon>Bacteroidota</taxon>
        <taxon>Flavobacteriia</taxon>
        <taxon>Flavobacteriales</taxon>
        <taxon>Flavobacteriaceae</taxon>
        <taxon>Aquimarina</taxon>
    </lineage>
</organism>
<proteinExistence type="predicted"/>
<protein>
    <submittedName>
        <fullName evidence="2">Carbohydrate-binding family 9-like protein</fullName>
    </submittedName>
</protein>
<dbReference type="Proteomes" id="UP000076715">
    <property type="component" value="Unassembled WGS sequence"/>
</dbReference>
<dbReference type="CDD" id="cd09620">
    <property type="entry name" value="CBM9_like_3"/>
    <property type="match status" value="1"/>
</dbReference>
<evidence type="ECO:0000259" key="1">
    <source>
        <dbReference type="Pfam" id="PF06452"/>
    </source>
</evidence>
<dbReference type="Gene3D" id="2.60.40.1190">
    <property type="match status" value="1"/>
</dbReference>
<reference evidence="2 3" key="1">
    <citation type="submission" date="2016-01" db="EMBL/GenBank/DDBJ databases">
        <title>The draft genome sequence of Aquimarina sp. RZW4-3-2.</title>
        <authorList>
            <person name="Wang Y."/>
        </authorList>
    </citation>
    <scope>NUCLEOTIDE SEQUENCE [LARGE SCALE GENOMIC DNA]</scope>
    <source>
        <strain evidence="2 3">RZW4-3-2</strain>
    </source>
</reference>
<dbReference type="GO" id="GO:0004553">
    <property type="term" value="F:hydrolase activity, hydrolyzing O-glycosyl compounds"/>
    <property type="evidence" value="ECO:0007669"/>
    <property type="project" value="InterPro"/>
</dbReference>
<dbReference type="RefSeq" id="WP_066317972.1">
    <property type="nucleotide sequence ID" value="NZ_LQRT01000046.1"/>
</dbReference>
<dbReference type="PANTHER" id="PTHR35532">
    <property type="entry name" value="SIMILAR TO POLYHYDROXYALKANOATE DEPOLYMERASE"/>
    <property type="match status" value="1"/>
</dbReference>
<dbReference type="GO" id="GO:0016052">
    <property type="term" value="P:carbohydrate catabolic process"/>
    <property type="evidence" value="ECO:0007669"/>
    <property type="project" value="InterPro"/>
</dbReference>
<dbReference type="STRING" id="1642818.AWE51_13355"/>
<dbReference type="SUPFAM" id="SSF49344">
    <property type="entry name" value="CBD9-like"/>
    <property type="match status" value="1"/>
</dbReference>
<accession>A0A162XE70</accession>
<gene>
    <name evidence="2" type="ORF">AWE51_13355</name>
</gene>